<protein>
    <submittedName>
        <fullName evidence="1">Uncharacterized protein</fullName>
    </submittedName>
</protein>
<dbReference type="AlphaFoldDB" id="A0ABD3SNZ2"/>
<proteinExistence type="predicted"/>
<keyword evidence="2" id="KW-1185">Reference proteome</keyword>
<dbReference type="Proteomes" id="UP001634393">
    <property type="component" value="Unassembled WGS sequence"/>
</dbReference>
<organism evidence="1 2">
    <name type="scientific">Penstemon smallii</name>
    <dbReference type="NCBI Taxonomy" id="265156"/>
    <lineage>
        <taxon>Eukaryota</taxon>
        <taxon>Viridiplantae</taxon>
        <taxon>Streptophyta</taxon>
        <taxon>Embryophyta</taxon>
        <taxon>Tracheophyta</taxon>
        <taxon>Spermatophyta</taxon>
        <taxon>Magnoliopsida</taxon>
        <taxon>eudicotyledons</taxon>
        <taxon>Gunneridae</taxon>
        <taxon>Pentapetalae</taxon>
        <taxon>asterids</taxon>
        <taxon>lamiids</taxon>
        <taxon>Lamiales</taxon>
        <taxon>Plantaginaceae</taxon>
        <taxon>Cheloneae</taxon>
        <taxon>Penstemon</taxon>
    </lineage>
</organism>
<gene>
    <name evidence="1" type="ORF">ACJIZ3_022119</name>
</gene>
<evidence type="ECO:0000313" key="1">
    <source>
        <dbReference type="EMBL" id="KAL3826090.1"/>
    </source>
</evidence>
<comment type="caution">
    <text evidence="1">The sequence shown here is derived from an EMBL/GenBank/DDBJ whole genome shotgun (WGS) entry which is preliminary data.</text>
</comment>
<evidence type="ECO:0000313" key="2">
    <source>
        <dbReference type="Proteomes" id="UP001634393"/>
    </source>
</evidence>
<dbReference type="EMBL" id="JBJXBP010000006">
    <property type="protein sequence ID" value="KAL3826090.1"/>
    <property type="molecule type" value="Genomic_DNA"/>
</dbReference>
<name>A0ABD3SNZ2_9LAMI</name>
<accession>A0ABD3SNZ2</accession>
<sequence>MATHPPEETVGITNVTLLTDATTLLPLLQLGQELTPKPTAKSREWSTFCGTFAGYCLEFRLLKALMKLLAIGVAFWGGGFVNDCSVAVTVRLSTATVGVSMKGEAATMYLPAPLSAVTRMLVVWPGTIRIVSVLKGFTYVASTSTTTRTTSWSGFGKGYGTPSLGKMTRPPWTVALSHRICACHKSVPLWPVIVKL</sequence>
<reference evidence="1 2" key="1">
    <citation type="submission" date="2024-12" db="EMBL/GenBank/DDBJ databases">
        <title>The unique morphological basis and parallel evolutionary history of personate flowers in Penstemon.</title>
        <authorList>
            <person name="Depatie T.H."/>
            <person name="Wessinger C.A."/>
        </authorList>
    </citation>
    <scope>NUCLEOTIDE SEQUENCE [LARGE SCALE GENOMIC DNA]</scope>
    <source>
        <strain evidence="1">WTNN_2</strain>
        <tissue evidence="1">Leaf</tissue>
    </source>
</reference>